<feature type="compositionally biased region" description="Polar residues" evidence="1">
    <location>
        <begin position="52"/>
        <end position="61"/>
    </location>
</feature>
<protein>
    <submittedName>
        <fullName evidence="2">Uncharacterized protein</fullName>
    </submittedName>
</protein>
<reference evidence="2" key="1">
    <citation type="journal article" date="2020" name="Stud. Mycol.">
        <title>101 Dothideomycetes genomes: a test case for predicting lifestyles and emergence of pathogens.</title>
        <authorList>
            <person name="Haridas S."/>
            <person name="Albert R."/>
            <person name="Binder M."/>
            <person name="Bloem J."/>
            <person name="Labutti K."/>
            <person name="Salamov A."/>
            <person name="Andreopoulos B."/>
            <person name="Baker S."/>
            <person name="Barry K."/>
            <person name="Bills G."/>
            <person name="Bluhm B."/>
            <person name="Cannon C."/>
            <person name="Castanera R."/>
            <person name="Culley D."/>
            <person name="Daum C."/>
            <person name="Ezra D."/>
            <person name="Gonzalez J."/>
            <person name="Henrissat B."/>
            <person name="Kuo A."/>
            <person name="Liang C."/>
            <person name="Lipzen A."/>
            <person name="Lutzoni F."/>
            <person name="Magnuson J."/>
            <person name="Mondo S."/>
            <person name="Nolan M."/>
            <person name="Ohm R."/>
            <person name="Pangilinan J."/>
            <person name="Park H.-J."/>
            <person name="Ramirez L."/>
            <person name="Alfaro M."/>
            <person name="Sun H."/>
            <person name="Tritt A."/>
            <person name="Yoshinaga Y."/>
            <person name="Zwiers L.-H."/>
            <person name="Turgeon B."/>
            <person name="Goodwin S."/>
            <person name="Spatafora J."/>
            <person name="Crous P."/>
            <person name="Grigoriev I."/>
        </authorList>
    </citation>
    <scope>NUCLEOTIDE SEQUENCE</scope>
    <source>
        <strain evidence="2">CBS 675.92</strain>
    </source>
</reference>
<feature type="region of interest" description="Disordered" evidence="1">
    <location>
        <begin position="103"/>
        <end position="134"/>
    </location>
</feature>
<accession>A0A6A5UPT2</accession>
<keyword evidence="3" id="KW-1185">Reference proteome</keyword>
<evidence type="ECO:0000256" key="1">
    <source>
        <dbReference type="SAM" id="MobiDB-lite"/>
    </source>
</evidence>
<dbReference type="AlphaFoldDB" id="A0A6A5UPT2"/>
<evidence type="ECO:0000313" key="2">
    <source>
        <dbReference type="EMBL" id="KAF1963077.1"/>
    </source>
</evidence>
<proteinExistence type="predicted"/>
<dbReference type="EMBL" id="ML976978">
    <property type="protein sequence ID" value="KAF1963077.1"/>
    <property type="molecule type" value="Genomic_DNA"/>
</dbReference>
<dbReference type="Proteomes" id="UP000800035">
    <property type="component" value="Unassembled WGS sequence"/>
</dbReference>
<sequence>MAPWGLLCDTAQVQYSQQLSSLISTYLASVGSAIRCACAHAHARAHASSCAGQQASNSSSGFARLASGRRGEARATANPRWWWQNTPVRAPFLCLGATPSELATGRSSQPGPSLVAASTPAPSCRQRLLASRSE</sequence>
<organism evidence="2 3">
    <name type="scientific">Byssothecium circinans</name>
    <dbReference type="NCBI Taxonomy" id="147558"/>
    <lineage>
        <taxon>Eukaryota</taxon>
        <taxon>Fungi</taxon>
        <taxon>Dikarya</taxon>
        <taxon>Ascomycota</taxon>
        <taxon>Pezizomycotina</taxon>
        <taxon>Dothideomycetes</taxon>
        <taxon>Pleosporomycetidae</taxon>
        <taxon>Pleosporales</taxon>
        <taxon>Massarineae</taxon>
        <taxon>Massarinaceae</taxon>
        <taxon>Byssothecium</taxon>
    </lineage>
</organism>
<gene>
    <name evidence="2" type="ORF">CC80DRAFT_499367</name>
</gene>
<feature type="region of interest" description="Disordered" evidence="1">
    <location>
        <begin position="49"/>
        <end position="78"/>
    </location>
</feature>
<evidence type="ECO:0000313" key="3">
    <source>
        <dbReference type="Proteomes" id="UP000800035"/>
    </source>
</evidence>
<name>A0A6A5UPT2_9PLEO</name>